<keyword evidence="1" id="KW-0812">Transmembrane</keyword>
<name>A0A6M1RS62_9BACT</name>
<keyword evidence="2" id="KW-0732">Signal</keyword>
<dbReference type="AlphaFoldDB" id="A0A6M1RS62"/>
<dbReference type="EMBL" id="JAAKYA010000082">
    <property type="protein sequence ID" value="NGO40237.1"/>
    <property type="molecule type" value="Genomic_DNA"/>
</dbReference>
<evidence type="ECO:0000313" key="3">
    <source>
        <dbReference type="EMBL" id="NGO40237.1"/>
    </source>
</evidence>
<comment type="caution">
    <text evidence="3">The sequence shown here is derived from an EMBL/GenBank/DDBJ whole genome shotgun (WGS) entry which is preliminary data.</text>
</comment>
<evidence type="ECO:0000256" key="2">
    <source>
        <dbReference type="SAM" id="SignalP"/>
    </source>
</evidence>
<keyword evidence="4" id="KW-1185">Reference proteome</keyword>
<keyword evidence="1" id="KW-1133">Transmembrane helix</keyword>
<accession>A0A6M1RS62</accession>
<reference evidence="3 4" key="1">
    <citation type="submission" date="2020-02" db="EMBL/GenBank/DDBJ databases">
        <title>Draft genome sequence of Limisphaera ngatamarikiensis NGM72.4T, a thermophilic Verrucomicrobia grouped in subdivision 3.</title>
        <authorList>
            <person name="Carere C.R."/>
            <person name="Steen J."/>
            <person name="Hugenholtz P."/>
            <person name="Stott M.B."/>
        </authorList>
    </citation>
    <scope>NUCLEOTIDE SEQUENCE [LARGE SCALE GENOMIC DNA]</scope>
    <source>
        <strain evidence="3 4">NGM72.4</strain>
    </source>
</reference>
<proteinExistence type="predicted"/>
<gene>
    <name evidence="3" type="ORF">G4L39_12655</name>
</gene>
<keyword evidence="1" id="KW-0472">Membrane</keyword>
<feature type="signal peptide" evidence="2">
    <location>
        <begin position="1"/>
        <end position="22"/>
    </location>
</feature>
<evidence type="ECO:0000256" key="1">
    <source>
        <dbReference type="SAM" id="Phobius"/>
    </source>
</evidence>
<evidence type="ECO:0008006" key="5">
    <source>
        <dbReference type="Google" id="ProtNLM"/>
    </source>
</evidence>
<dbReference type="RefSeq" id="WP_165108617.1">
    <property type="nucleotide sequence ID" value="NZ_JAAKYA010000082.1"/>
</dbReference>
<dbReference type="Proteomes" id="UP000477311">
    <property type="component" value="Unassembled WGS sequence"/>
</dbReference>
<feature type="transmembrane region" description="Helical" evidence="1">
    <location>
        <begin position="207"/>
        <end position="224"/>
    </location>
</feature>
<organism evidence="3 4">
    <name type="scientific">Limisphaera ngatamarikiensis</name>
    <dbReference type="NCBI Taxonomy" id="1324935"/>
    <lineage>
        <taxon>Bacteria</taxon>
        <taxon>Pseudomonadati</taxon>
        <taxon>Verrucomicrobiota</taxon>
        <taxon>Verrucomicrobiia</taxon>
        <taxon>Limisphaerales</taxon>
        <taxon>Limisphaeraceae</taxon>
        <taxon>Limisphaera</taxon>
    </lineage>
</organism>
<evidence type="ECO:0000313" key="4">
    <source>
        <dbReference type="Proteomes" id="UP000477311"/>
    </source>
</evidence>
<protein>
    <recommendedName>
        <fullName evidence="5">PEP-CTERM sorting domain-containing protein</fullName>
    </recommendedName>
</protein>
<sequence>MKRIKVLLAAGFVGGFVAVAAAQTLVYDNSSNDQLVRFNPGTVEVGDEIILASGPERMISLFQFQYWGENFSGDEQIRVRFYANDAFYASHGTFIAPGTILYDSGWFPIVATPRQTILLDYATLLAGNSGNPVIVPDSFTWSVQFLNVDSGAGERAGLDVYSPPTVGNNYTSYWENDPLNGWLLKTNQWGIPMDFGAKVYAVVPEPSVLALGLGGGLLFVLLRGRRFQS</sequence>
<feature type="chain" id="PRO_5026827588" description="PEP-CTERM sorting domain-containing protein" evidence="2">
    <location>
        <begin position="23"/>
        <end position="229"/>
    </location>
</feature>